<name>A0A1M2W5Z5_TRAPU</name>
<protein>
    <submittedName>
        <fullName evidence="1">Uncharacterized protein</fullName>
    </submittedName>
</protein>
<comment type="caution">
    <text evidence="1">The sequence shown here is derived from an EMBL/GenBank/DDBJ whole genome shotgun (WGS) entry which is preliminary data.</text>
</comment>
<reference evidence="1 2" key="1">
    <citation type="submission" date="2016-10" db="EMBL/GenBank/DDBJ databases">
        <title>Genome sequence of the basidiomycete white-rot fungus Trametes pubescens.</title>
        <authorList>
            <person name="Makela M.R."/>
            <person name="Granchi Z."/>
            <person name="Peng M."/>
            <person name="De Vries R.P."/>
            <person name="Grigoriev I."/>
            <person name="Riley R."/>
            <person name="Hilden K."/>
        </authorList>
    </citation>
    <scope>NUCLEOTIDE SEQUENCE [LARGE SCALE GENOMIC DNA]</scope>
    <source>
        <strain evidence="1 2">FBCC735</strain>
    </source>
</reference>
<gene>
    <name evidence="1" type="ORF">TRAPUB_8211</name>
</gene>
<sequence length="153" mass="16116">MSTMPWTSSIGRVGLYGGGTASLAMGVAETVDRGAVVLNSAAGGTGVLSGSTCMIWSLMIVPGNTMSGVSRLLIGHNTLLLGTSPTSVMLLGPPSVKGVLSFTSRPPRSLWLHRVSNMYWSAINTVTPRNAYQRDSWKIITAPMLLGYGTGWN</sequence>
<proteinExistence type="predicted"/>
<keyword evidence="2" id="KW-1185">Reference proteome</keyword>
<dbReference type="EMBL" id="MNAD01000188">
    <property type="protein sequence ID" value="OJT15233.1"/>
    <property type="molecule type" value="Genomic_DNA"/>
</dbReference>
<organism evidence="1 2">
    <name type="scientific">Trametes pubescens</name>
    <name type="common">White-rot fungus</name>
    <dbReference type="NCBI Taxonomy" id="154538"/>
    <lineage>
        <taxon>Eukaryota</taxon>
        <taxon>Fungi</taxon>
        <taxon>Dikarya</taxon>
        <taxon>Basidiomycota</taxon>
        <taxon>Agaricomycotina</taxon>
        <taxon>Agaricomycetes</taxon>
        <taxon>Polyporales</taxon>
        <taxon>Polyporaceae</taxon>
        <taxon>Trametes</taxon>
    </lineage>
</organism>
<dbReference type="Proteomes" id="UP000184267">
    <property type="component" value="Unassembled WGS sequence"/>
</dbReference>
<evidence type="ECO:0000313" key="1">
    <source>
        <dbReference type="EMBL" id="OJT15233.1"/>
    </source>
</evidence>
<evidence type="ECO:0000313" key="2">
    <source>
        <dbReference type="Proteomes" id="UP000184267"/>
    </source>
</evidence>
<dbReference type="AlphaFoldDB" id="A0A1M2W5Z5"/>
<accession>A0A1M2W5Z5</accession>